<feature type="signal peptide" evidence="1">
    <location>
        <begin position="1"/>
        <end position="19"/>
    </location>
</feature>
<gene>
    <name evidence="2" type="ORF">OEZ85_007444</name>
</gene>
<dbReference type="Gene3D" id="3.50.50.60">
    <property type="entry name" value="FAD/NAD(P)-binding domain"/>
    <property type="match status" value="1"/>
</dbReference>
<protein>
    <recommendedName>
        <fullName evidence="4">FAD-binding domain-containing protein</fullName>
    </recommendedName>
</protein>
<keyword evidence="1" id="KW-0732">Signal</keyword>
<sequence length="564" mass="58932">MAGLAAALALAPSFDRVLLLEADTPQDCWQGSAADVAQAPGQPRRGVSQYRFMHALLARGATELEALCPGYLAQLQAAGANMTDYYQDLRFGTPAGPFARVTQSSQPLPIVQASRHLLEHTLRRFVQQHPKVTVMYGAAAAGLVFEGGDSSRRVVGVQLAGGGEVRGDLVVAAAGRRVKLPGWLQAGGWPAAPVTSVSANTAYTTWFLRMPPEVEASLPYSGVYHSPSPPECLAGAYLQRDEAGLWMVCGISFDRQAPQPSLEAALSWMKQAVYSDEVHGLVSQGTPVSPVQMLGALNNKWSHYEQVPPPPGLVVLGDAYCSLNPTYAQGITVAAIQARLLGQLLAQRIAAAEHAHVAAVAAAADASASSSSSSSAASLGTDNSSASSAAAAGRGEVAARRAAVAAAVSGLNGEFYAAAAGVVGAAWGFAAGRDMLYPFAQLQGESRTLQWRLMQGYVSAIFKVAAVDSETAEAVGRAMNMTAEPSVLFRPSIAAKGVVEHSRLHLPQVPGFTEHGECQHLLILLAIGTGVQSFASSIAHDDQPRASLEVCNSSGRLPGQQHLP</sequence>
<dbReference type="EMBL" id="CP126208">
    <property type="protein sequence ID" value="WIA07971.1"/>
    <property type="molecule type" value="Genomic_DNA"/>
</dbReference>
<evidence type="ECO:0000313" key="2">
    <source>
        <dbReference type="EMBL" id="WIA07971.1"/>
    </source>
</evidence>
<dbReference type="SUPFAM" id="SSF51905">
    <property type="entry name" value="FAD/NAD(P)-binding domain"/>
    <property type="match status" value="1"/>
</dbReference>
<keyword evidence="3" id="KW-1185">Reference proteome</keyword>
<proteinExistence type="predicted"/>
<organism evidence="2 3">
    <name type="scientific">Tetradesmus obliquus</name>
    <name type="common">Green alga</name>
    <name type="synonym">Acutodesmus obliquus</name>
    <dbReference type="NCBI Taxonomy" id="3088"/>
    <lineage>
        <taxon>Eukaryota</taxon>
        <taxon>Viridiplantae</taxon>
        <taxon>Chlorophyta</taxon>
        <taxon>core chlorophytes</taxon>
        <taxon>Chlorophyceae</taxon>
        <taxon>CS clade</taxon>
        <taxon>Sphaeropleales</taxon>
        <taxon>Scenedesmaceae</taxon>
        <taxon>Tetradesmus</taxon>
    </lineage>
</organism>
<evidence type="ECO:0000313" key="3">
    <source>
        <dbReference type="Proteomes" id="UP001244341"/>
    </source>
</evidence>
<dbReference type="InterPro" id="IPR036188">
    <property type="entry name" value="FAD/NAD-bd_sf"/>
</dbReference>
<evidence type="ECO:0000256" key="1">
    <source>
        <dbReference type="SAM" id="SignalP"/>
    </source>
</evidence>
<evidence type="ECO:0008006" key="4">
    <source>
        <dbReference type="Google" id="ProtNLM"/>
    </source>
</evidence>
<dbReference type="Proteomes" id="UP001244341">
    <property type="component" value="Chromosome 1b"/>
</dbReference>
<name>A0ABY8TI32_TETOB</name>
<feature type="chain" id="PRO_5046998840" description="FAD-binding domain-containing protein" evidence="1">
    <location>
        <begin position="20"/>
        <end position="564"/>
    </location>
</feature>
<reference evidence="2 3" key="1">
    <citation type="submission" date="2023-05" db="EMBL/GenBank/DDBJ databases">
        <title>A 100% complete, gapless, phased diploid assembly of the Scenedesmus obliquus UTEX 3031 genome.</title>
        <authorList>
            <person name="Biondi T.C."/>
            <person name="Hanschen E.R."/>
            <person name="Kwon T."/>
            <person name="Eng W."/>
            <person name="Kruse C.P.S."/>
            <person name="Koehler S.I."/>
            <person name="Kunde Y."/>
            <person name="Gleasner C.D."/>
            <person name="You Mak K.T."/>
            <person name="Polle J."/>
            <person name="Hovde B.T."/>
            <person name="Starkenburg S.R."/>
        </authorList>
    </citation>
    <scope>NUCLEOTIDE SEQUENCE [LARGE SCALE GENOMIC DNA]</scope>
    <source>
        <strain evidence="2 3">DOE0152z</strain>
    </source>
</reference>
<accession>A0ABY8TI32</accession>